<name>A0ABV0BD42_9SPHN</name>
<organism evidence="5 6">
    <name type="scientific">Sphingomonas rustica</name>
    <dbReference type="NCBI Taxonomy" id="3103142"/>
    <lineage>
        <taxon>Bacteria</taxon>
        <taxon>Pseudomonadati</taxon>
        <taxon>Pseudomonadota</taxon>
        <taxon>Alphaproteobacteria</taxon>
        <taxon>Sphingomonadales</taxon>
        <taxon>Sphingomonadaceae</taxon>
        <taxon>Sphingomonas</taxon>
    </lineage>
</organism>
<dbReference type="Gene3D" id="1.25.40.590">
    <property type="entry name" value="Type IV / VI secretion system, DotU"/>
    <property type="match status" value="1"/>
</dbReference>
<feature type="transmembrane region" description="Helical" evidence="3">
    <location>
        <begin position="285"/>
        <end position="308"/>
    </location>
</feature>
<dbReference type="PRINTS" id="PR01023">
    <property type="entry name" value="NAFLGMOTY"/>
</dbReference>
<feature type="region of interest" description="Disordered" evidence="2">
    <location>
        <begin position="1"/>
        <end position="98"/>
    </location>
</feature>
<gene>
    <name evidence="5" type="primary">icmH</name>
    <name evidence="5" type="ORF">TPR58_19970</name>
</gene>
<dbReference type="NCBIfam" id="TIGR03349">
    <property type="entry name" value="IV_VI_DotU"/>
    <property type="match status" value="1"/>
</dbReference>
<dbReference type="InterPro" id="IPR050330">
    <property type="entry name" value="Bact_OuterMem_StrucFunc"/>
</dbReference>
<dbReference type="Gene3D" id="3.30.1330.60">
    <property type="entry name" value="OmpA-like domain"/>
    <property type="match status" value="1"/>
</dbReference>
<dbReference type="InterPro" id="IPR038522">
    <property type="entry name" value="T4/T6SS_DotU_sf"/>
</dbReference>
<dbReference type="InterPro" id="IPR006665">
    <property type="entry name" value="OmpA-like"/>
</dbReference>
<sequence length="487" mass="52519">MSNEGDDGANRTVFRPSPLQGLRGRGNSGQSQDAGGWGAPPPSSGFGVPGGSPQPSDGGNQRYDAPPPLSRIGPAQQGVRLDPSRLAEDDVPRPATERKVRNIMLTEAAPVLALAAGMRAGRVRAPLPQFHREATQLIAAFDRAIAPHYREEVRQRAKYAVCATIDDIAQNLPNVGTDGAEWARRSMVVQFFQENIGGDRFWQLTEDMLRTPADNRDIIELYHACLAAGFEGRFRVMPDGRRRLHEIMSQLQGGLEHVRGLSGTELSPHWRGEAAPLRRMGMWNLLALGAAAAAALLLLVYIVLRLVLMSGAEAPSTALSGVAPEDRLTLSRPGAAMATGDSAQASALKKFLEPEIREGLVTVEEDAQTVRVRTTVGQLFRSGSDQLEPGREALFRRIGEAIEREKGGVLIEGHADSDRVASLSFPDNMALSEARAKTVGDIIRATLSDAGRVTIKGMGETVPIASNGSADGKSKNRRVEIIVPRRY</sequence>
<evidence type="ECO:0000256" key="3">
    <source>
        <dbReference type="SAM" id="Phobius"/>
    </source>
</evidence>
<evidence type="ECO:0000259" key="4">
    <source>
        <dbReference type="PROSITE" id="PS51123"/>
    </source>
</evidence>
<dbReference type="Pfam" id="PF09850">
    <property type="entry name" value="DotU"/>
    <property type="match status" value="1"/>
</dbReference>
<feature type="domain" description="OmpA-like" evidence="4">
    <location>
        <begin position="367"/>
        <end position="487"/>
    </location>
</feature>
<dbReference type="RefSeq" id="WP_346248510.1">
    <property type="nucleotide sequence ID" value="NZ_JBDIZK010000014.1"/>
</dbReference>
<keyword evidence="6" id="KW-1185">Reference proteome</keyword>
<dbReference type="InterPro" id="IPR036737">
    <property type="entry name" value="OmpA-like_sf"/>
</dbReference>
<keyword evidence="3" id="KW-0812">Transmembrane</keyword>
<keyword evidence="3" id="KW-1133">Transmembrane helix</keyword>
<dbReference type="PANTHER" id="PTHR30329:SF19">
    <property type="entry name" value="OUTER MEMBRANE PROTEIN, OMPA FAMILY"/>
    <property type="match status" value="1"/>
</dbReference>
<reference evidence="5 6" key="1">
    <citation type="submission" date="2024-05" db="EMBL/GenBank/DDBJ databases">
        <title>Sphingomonas sp. HF-S3 16S ribosomal RNA gene Genome sequencing and assembly.</title>
        <authorList>
            <person name="Lee H."/>
        </authorList>
    </citation>
    <scope>NUCLEOTIDE SEQUENCE [LARGE SCALE GENOMIC DNA]</scope>
    <source>
        <strain evidence="5 6">HF-S3</strain>
    </source>
</reference>
<dbReference type="Pfam" id="PF00691">
    <property type="entry name" value="OmpA"/>
    <property type="match status" value="1"/>
</dbReference>
<evidence type="ECO:0000313" key="6">
    <source>
        <dbReference type="Proteomes" id="UP001427805"/>
    </source>
</evidence>
<dbReference type="Proteomes" id="UP001427805">
    <property type="component" value="Unassembled WGS sequence"/>
</dbReference>
<dbReference type="PROSITE" id="PS51123">
    <property type="entry name" value="OMPA_2"/>
    <property type="match status" value="1"/>
</dbReference>
<comment type="caution">
    <text evidence="5">The sequence shown here is derived from an EMBL/GenBank/DDBJ whole genome shotgun (WGS) entry which is preliminary data.</text>
</comment>
<dbReference type="PANTHER" id="PTHR30329">
    <property type="entry name" value="STATOR ELEMENT OF FLAGELLAR MOTOR COMPLEX"/>
    <property type="match status" value="1"/>
</dbReference>
<dbReference type="NCBIfam" id="NF038228">
    <property type="entry name" value="IcmH_DotU_IVB"/>
    <property type="match status" value="1"/>
</dbReference>
<protein>
    <submittedName>
        <fullName evidence="5">Type IVB secretion system protein IcmH/DotU</fullName>
    </submittedName>
</protein>
<dbReference type="EMBL" id="JBDIZK010000014">
    <property type="protein sequence ID" value="MEN3749463.1"/>
    <property type="molecule type" value="Genomic_DNA"/>
</dbReference>
<evidence type="ECO:0000313" key="5">
    <source>
        <dbReference type="EMBL" id="MEN3749463.1"/>
    </source>
</evidence>
<evidence type="ECO:0000256" key="2">
    <source>
        <dbReference type="SAM" id="MobiDB-lite"/>
    </source>
</evidence>
<dbReference type="CDD" id="cd07185">
    <property type="entry name" value="OmpA_C-like"/>
    <property type="match status" value="1"/>
</dbReference>
<accession>A0ABV0BD42</accession>
<dbReference type="InterPro" id="IPR017732">
    <property type="entry name" value="T4/T6SS_DotU"/>
</dbReference>
<keyword evidence="1 3" id="KW-0472">Membrane</keyword>
<proteinExistence type="predicted"/>
<dbReference type="SUPFAM" id="SSF103088">
    <property type="entry name" value="OmpA-like"/>
    <property type="match status" value="1"/>
</dbReference>
<evidence type="ECO:0000256" key="1">
    <source>
        <dbReference type="PROSITE-ProRule" id="PRU00473"/>
    </source>
</evidence>
<feature type="compositionally biased region" description="Basic and acidic residues" evidence="2">
    <location>
        <begin position="82"/>
        <end position="98"/>
    </location>
</feature>